<comment type="caution">
    <text evidence="7">The sequence shown here is derived from an EMBL/GenBank/DDBJ whole genome shotgun (WGS) entry which is preliminary data.</text>
</comment>
<dbReference type="GO" id="GO:0003923">
    <property type="term" value="F:GPI-anchor transamidase activity"/>
    <property type="evidence" value="ECO:0007669"/>
    <property type="project" value="InterPro"/>
</dbReference>
<evidence type="ECO:0000256" key="4">
    <source>
        <dbReference type="ARBA" id="ARBA00022729"/>
    </source>
</evidence>
<dbReference type="Proteomes" id="UP000289340">
    <property type="component" value="Chromosome 4"/>
</dbReference>
<keyword evidence="6" id="KW-0812">Transmembrane</keyword>
<evidence type="ECO:0000256" key="1">
    <source>
        <dbReference type="ARBA" id="ARBA00004687"/>
    </source>
</evidence>
<dbReference type="EMBL" id="QZWG01000004">
    <property type="protein sequence ID" value="RZC16712.1"/>
    <property type="molecule type" value="Genomic_DNA"/>
</dbReference>
<keyword evidence="3" id="KW-0337">GPI-anchor biosynthesis</keyword>
<dbReference type="Pfam" id="PF01650">
    <property type="entry name" value="Peptidase_C13"/>
    <property type="match status" value="1"/>
</dbReference>
<evidence type="ECO:0000256" key="5">
    <source>
        <dbReference type="PIRSR" id="PIRSR019663-1"/>
    </source>
</evidence>
<evidence type="ECO:0000313" key="7">
    <source>
        <dbReference type="EMBL" id="RZC16712.1"/>
    </source>
</evidence>
<dbReference type="PANTHER" id="PTHR48067:SF1">
    <property type="entry name" value="GPI-ANCHOR TRANSAMIDASE"/>
    <property type="match status" value="1"/>
</dbReference>
<reference evidence="7 8" key="1">
    <citation type="submission" date="2018-09" db="EMBL/GenBank/DDBJ databases">
        <title>A high-quality reference genome of wild soybean provides a powerful tool to mine soybean genomes.</title>
        <authorList>
            <person name="Xie M."/>
            <person name="Chung C.Y.L."/>
            <person name="Li M.-W."/>
            <person name="Wong F.-L."/>
            <person name="Chan T.-F."/>
            <person name="Lam H.-M."/>
        </authorList>
    </citation>
    <scope>NUCLEOTIDE SEQUENCE [LARGE SCALE GENOMIC DNA]</scope>
    <source>
        <strain evidence="8">cv. W05</strain>
        <tissue evidence="7">Hypocotyl of etiolated seedlings</tissue>
    </source>
</reference>
<proteinExistence type="inferred from homology"/>
<accession>A0A445L0P7</accession>
<dbReference type="PANTHER" id="PTHR48067">
    <property type="entry name" value="GPI-ANCHOR TRANSAMIDASE"/>
    <property type="match status" value="1"/>
</dbReference>
<name>A0A445L0P7_GLYSO</name>
<evidence type="ECO:0000313" key="8">
    <source>
        <dbReference type="Proteomes" id="UP000289340"/>
    </source>
</evidence>
<protein>
    <submittedName>
        <fullName evidence="7">GPI-anchor transamidase isoform D</fullName>
    </submittedName>
</protein>
<dbReference type="PRINTS" id="PR00776">
    <property type="entry name" value="HEMOGLOBNASE"/>
</dbReference>
<dbReference type="UniPathway" id="UPA00196"/>
<sequence length="345" mass="39660">MHTNNWAVLVCTSRFWFNYRHMANTLSLYRTVKRLGIPDERIILMLADDMACNARNKYPAQVFNNENHILNLYGDNVEVDYRGYEVTVENFLRVLTGRHETSVPRSKRLLSDEGSHILLYMTGHGGDEFLKFQDSEELQSHDLADAVKQMKEKRRFKELLIMVDTCQASTLFSQLHSPGVLAIGSSMKGENSYSHHLDSDVGVSVVDRFTFYTLAFFERLNMYDNASLSRMDIYQRYLKEVPVTNFFGSVMKTIHTDSAYRSRSNKKIEEAKSNMSLDESISDSDSDDEDQFNNLTAEKYLWYSVGPLWSAILSNANTSESIDTLVCYGLLLMLPLLIFSTWLSK</sequence>
<dbReference type="InterPro" id="IPR001096">
    <property type="entry name" value="Peptidase_C13"/>
</dbReference>
<keyword evidence="6" id="KW-0472">Membrane</keyword>
<feature type="active site" evidence="5">
    <location>
        <position position="124"/>
    </location>
</feature>
<gene>
    <name evidence="7" type="ORF">D0Y65_009845</name>
</gene>
<feature type="transmembrane region" description="Helical" evidence="6">
    <location>
        <begin position="325"/>
        <end position="343"/>
    </location>
</feature>
<evidence type="ECO:0000256" key="6">
    <source>
        <dbReference type="SAM" id="Phobius"/>
    </source>
</evidence>
<comment type="pathway">
    <text evidence="1">Glycolipid biosynthesis; glycosylphosphatidylinositol-anchor biosynthesis.</text>
</comment>
<dbReference type="GO" id="GO:0006506">
    <property type="term" value="P:GPI anchor biosynthetic process"/>
    <property type="evidence" value="ECO:0007669"/>
    <property type="project" value="UniProtKB-UniPathway"/>
</dbReference>
<dbReference type="InterPro" id="IPR028361">
    <property type="entry name" value="GPI_transamidase"/>
</dbReference>
<dbReference type="GO" id="GO:0016255">
    <property type="term" value="P:attachment of GPI anchor to protein"/>
    <property type="evidence" value="ECO:0007669"/>
    <property type="project" value="InterPro"/>
</dbReference>
<keyword evidence="6" id="KW-1133">Transmembrane helix</keyword>
<keyword evidence="4" id="KW-0732">Signal</keyword>
<evidence type="ECO:0000256" key="3">
    <source>
        <dbReference type="ARBA" id="ARBA00022502"/>
    </source>
</evidence>
<dbReference type="Gene3D" id="3.40.50.1460">
    <property type="match status" value="1"/>
</dbReference>
<dbReference type="PIRSF" id="PIRSF019663">
    <property type="entry name" value="Legumain"/>
    <property type="match status" value="1"/>
</dbReference>
<dbReference type="GO" id="GO:0006508">
    <property type="term" value="P:proteolysis"/>
    <property type="evidence" value="ECO:0007669"/>
    <property type="project" value="InterPro"/>
</dbReference>
<dbReference type="PIRSF" id="PIRSF500138">
    <property type="entry name" value="GPI8"/>
    <property type="match status" value="1"/>
</dbReference>
<comment type="similarity">
    <text evidence="2">Belongs to the peptidase C13 family.</text>
</comment>
<dbReference type="FunFam" id="3.40.50.1460:FF:000021">
    <property type="entry name" value="GPI-anchor transamidase"/>
    <property type="match status" value="1"/>
</dbReference>
<dbReference type="GO" id="GO:0042765">
    <property type="term" value="C:GPI-anchor transamidase complex"/>
    <property type="evidence" value="ECO:0007669"/>
    <property type="project" value="InterPro"/>
</dbReference>
<dbReference type="AlphaFoldDB" id="A0A445L0P7"/>
<keyword evidence="8" id="KW-1185">Reference proteome</keyword>
<evidence type="ECO:0000256" key="2">
    <source>
        <dbReference type="ARBA" id="ARBA00009941"/>
    </source>
</evidence>
<organism evidence="7 8">
    <name type="scientific">Glycine soja</name>
    <name type="common">Wild soybean</name>
    <dbReference type="NCBI Taxonomy" id="3848"/>
    <lineage>
        <taxon>Eukaryota</taxon>
        <taxon>Viridiplantae</taxon>
        <taxon>Streptophyta</taxon>
        <taxon>Embryophyta</taxon>
        <taxon>Tracheophyta</taxon>
        <taxon>Spermatophyta</taxon>
        <taxon>Magnoliopsida</taxon>
        <taxon>eudicotyledons</taxon>
        <taxon>Gunneridae</taxon>
        <taxon>Pentapetalae</taxon>
        <taxon>rosids</taxon>
        <taxon>fabids</taxon>
        <taxon>Fabales</taxon>
        <taxon>Fabaceae</taxon>
        <taxon>Papilionoideae</taxon>
        <taxon>50 kb inversion clade</taxon>
        <taxon>NPAAA clade</taxon>
        <taxon>indigoferoid/millettioid clade</taxon>
        <taxon>Phaseoleae</taxon>
        <taxon>Glycine</taxon>
        <taxon>Glycine subgen. Soja</taxon>
    </lineage>
</organism>
<feature type="active site" description="Nucleophile" evidence="5">
    <location>
        <position position="166"/>
    </location>
</feature>